<organism evidence="4 5">
    <name type="scientific">Polyangium jinanense</name>
    <dbReference type="NCBI Taxonomy" id="2829994"/>
    <lineage>
        <taxon>Bacteria</taxon>
        <taxon>Pseudomonadati</taxon>
        <taxon>Myxococcota</taxon>
        <taxon>Polyangia</taxon>
        <taxon>Polyangiales</taxon>
        <taxon>Polyangiaceae</taxon>
        <taxon>Polyangium</taxon>
    </lineage>
</organism>
<dbReference type="Pfam" id="PF06745">
    <property type="entry name" value="ATPase"/>
    <property type="match status" value="2"/>
</dbReference>
<dbReference type="CDD" id="cd19485">
    <property type="entry name" value="KaiC-N"/>
    <property type="match status" value="1"/>
</dbReference>
<dbReference type="AlphaFoldDB" id="A0A9X4AQM2"/>
<dbReference type="InterPro" id="IPR047221">
    <property type="entry name" value="KaiC_N"/>
</dbReference>
<keyword evidence="4" id="KW-0808">Transferase</keyword>
<feature type="compositionally biased region" description="Basic and acidic residues" evidence="2">
    <location>
        <begin position="557"/>
        <end position="573"/>
    </location>
</feature>
<dbReference type="Gene3D" id="3.40.50.300">
    <property type="entry name" value="P-loop containing nucleotide triphosphate hydrolases"/>
    <property type="match status" value="2"/>
</dbReference>
<sequence length="584" mass="64228">MDTYESKTGVVETRKSLNVLAKSPTGIKGFDEITVGGLPRGRTTLVCGSAGSGKTLFALEYLVRGATEHGEPGVFVAFEETAVELTQSVASLGFDLDGLVASKKLAIDYVHVERSEILETGDYDLNGLFVRLEYAISSVGAKRVVIDSLETLFSALGNEGILRSEFRRLFRWLKDRGVTAIITGERGDGTLTRHGIEEYVSDCVILLEQRVHERVATRYLRVVKYRGTMHGTNEYPFLIHAGGISVVPVTSIGLTHPASEERMSTGVPRLDAMLGGKGIFRGSSVLISGTPGTGKSSLAAHAIHSACRRGERCLYFAFEESQGQFVRNMRSIGLDLKPWLDQGRLQFHASRPTLFGLEMHLANMHRLVESFDPSVVVIDPVTNLAMVASNFEVRAMLMRLVDFLKSRGISAIFTSLTAGSGALEETDVGISSLMDTWLLVQFLEGSGERNRGLYVLKSRGMSHSNQVREFHMGAHGIDLLDVYVGPAGVLTGSARQAQEARERAEAITRQQEMDRKQRDLARKRAQVEAQILALRAEYEAEEQEVLAILDQDKRREVSLGRDREQMARLRQADPNRQQNGGGAG</sequence>
<dbReference type="CDD" id="cd19484">
    <property type="entry name" value="KaiC_C"/>
    <property type="match status" value="1"/>
</dbReference>
<evidence type="ECO:0000259" key="3">
    <source>
        <dbReference type="PROSITE" id="PS51146"/>
    </source>
</evidence>
<dbReference type="InterPro" id="IPR051347">
    <property type="entry name" value="Circadian_clock_KaiC-rel"/>
</dbReference>
<feature type="region of interest" description="Disordered" evidence="2">
    <location>
        <begin position="557"/>
        <end position="584"/>
    </location>
</feature>
<dbReference type="NCBIfam" id="NF006799">
    <property type="entry name" value="PRK09302.1"/>
    <property type="match status" value="1"/>
</dbReference>
<dbReference type="PROSITE" id="PS51146">
    <property type="entry name" value="KAIC"/>
    <property type="match status" value="2"/>
</dbReference>
<dbReference type="GO" id="GO:0005524">
    <property type="term" value="F:ATP binding"/>
    <property type="evidence" value="ECO:0007669"/>
    <property type="project" value="InterPro"/>
</dbReference>
<dbReference type="Proteomes" id="UP001151081">
    <property type="component" value="Unassembled WGS sequence"/>
</dbReference>
<feature type="domain" description="KaiC" evidence="3">
    <location>
        <begin position="21"/>
        <end position="260"/>
    </location>
</feature>
<feature type="domain" description="KaiC" evidence="3">
    <location>
        <begin position="261"/>
        <end position="493"/>
    </location>
</feature>
<dbReference type="InterPro" id="IPR027417">
    <property type="entry name" value="P-loop_NTPase"/>
</dbReference>
<protein>
    <submittedName>
        <fullName evidence="4">Circadian clock protein KaiC</fullName>
        <ecNumber evidence="4">2.7.11.1</ecNumber>
    </submittedName>
</protein>
<dbReference type="PRINTS" id="PR01874">
    <property type="entry name" value="DNAREPAIRADA"/>
</dbReference>
<proteinExistence type="predicted"/>
<reference evidence="4 5" key="1">
    <citation type="submission" date="2021-04" db="EMBL/GenBank/DDBJ databases">
        <title>Genome analysis of Polyangium sp.</title>
        <authorList>
            <person name="Li Y."/>
            <person name="Wang J."/>
        </authorList>
    </citation>
    <scope>NUCLEOTIDE SEQUENCE [LARGE SCALE GENOMIC DNA]</scope>
    <source>
        <strain evidence="4 5">SDU14</strain>
    </source>
</reference>
<dbReference type="PANTHER" id="PTHR42926">
    <property type="match status" value="1"/>
</dbReference>
<dbReference type="SMART" id="SM00382">
    <property type="entry name" value="AAA"/>
    <property type="match status" value="2"/>
</dbReference>
<name>A0A9X4AQM2_9BACT</name>
<feature type="coiled-coil region" evidence="1">
    <location>
        <begin position="517"/>
        <end position="551"/>
    </location>
</feature>
<dbReference type="GO" id="GO:0004674">
    <property type="term" value="F:protein serine/threonine kinase activity"/>
    <property type="evidence" value="ECO:0007669"/>
    <property type="project" value="UniProtKB-EC"/>
</dbReference>
<comment type="caution">
    <text evidence="4">The sequence shown here is derived from an EMBL/GenBank/DDBJ whole genome shotgun (WGS) entry which is preliminary data.</text>
</comment>
<dbReference type="InterPro" id="IPR010624">
    <property type="entry name" value="KaiC_dom"/>
</dbReference>
<dbReference type="InterPro" id="IPR014774">
    <property type="entry name" value="KaiC-like_dom"/>
</dbReference>
<gene>
    <name evidence="4" type="primary">kaiC</name>
    <name evidence="4" type="ORF">KEG57_08405</name>
</gene>
<dbReference type="InterPro" id="IPR047222">
    <property type="entry name" value="KaiC_C"/>
</dbReference>
<dbReference type="SUPFAM" id="SSF52540">
    <property type="entry name" value="P-loop containing nucleoside triphosphate hydrolases"/>
    <property type="match status" value="2"/>
</dbReference>
<evidence type="ECO:0000313" key="5">
    <source>
        <dbReference type="Proteomes" id="UP001151081"/>
    </source>
</evidence>
<evidence type="ECO:0000256" key="1">
    <source>
        <dbReference type="SAM" id="Coils"/>
    </source>
</evidence>
<dbReference type="EMBL" id="JAGTJJ010000002">
    <property type="protein sequence ID" value="MDC3980511.1"/>
    <property type="molecule type" value="Genomic_DNA"/>
</dbReference>
<evidence type="ECO:0000256" key="2">
    <source>
        <dbReference type="SAM" id="MobiDB-lite"/>
    </source>
</evidence>
<evidence type="ECO:0000313" key="4">
    <source>
        <dbReference type="EMBL" id="MDC3980511.1"/>
    </source>
</evidence>
<dbReference type="RefSeq" id="WP_372518156.1">
    <property type="nucleotide sequence ID" value="NZ_JAGTJJ010000002.1"/>
</dbReference>
<dbReference type="InterPro" id="IPR003593">
    <property type="entry name" value="AAA+_ATPase"/>
</dbReference>
<keyword evidence="5" id="KW-1185">Reference proteome</keyword>
<dbReference type="EC" id="2.7.11.1" evidence="4"/>
<dbReference type="PANTHER" id="PTHR42926:SF1">
    <property type="entry name" value="CIRCADIAN CLOCK OSCILLATOR PROTEIN KAIC 1"/>
    <property type="match status" value="1"/>
</dbReference>
<accession>A0A9X4AQM2</accession>
<keyword evidence="1" id="KW-0175">Coiled coil</keyword>